<keyword evidence="5" id="KW-1185">Reference proteome</keyword>
<dbReference type="PROSITE" id="PS51257">
    <property type="entry name" value="PROKAR_LIPOPROTEIN"/>
    <property type="match status" value="1"/>
</dbReference>
<feature type="domain" description="Glycosyl hydrolase family 13 catalytic" evidence="3">
    <location>
        <begin position="158"/>
        <end position="549"/>
    </location>
</feature>
<dbReference type="KEGG" id="fll:EI427_02050"/>
<keyword evidence="2" id="KW-0326">Glycosidase</keyword>
<dbReference type="Proteomes" id="UP000267268">
    <property type="component" value="Chromosome 1"/>
</dbReference>
<accession>A0A3S9NYL7</accession>
<dbReference type="OrthoDB" id="9806009at2"/>
<dbReference type="InterPro" id="IPR006047">
    <property type="entry name" value="GH13_cat_dom"/>
</dbReference>
<organism evidence="4 5">
    <name type="scientific">Flammeovirga pectinis</name>
    <dbReference type="NCBI Taxonomy" id="2494373"/>
    <lineage>
        <taxon>Bacteria</taxon>
        <taxon>Pseudomonadati</taxon>
        <taxon>Bacteroidota</taxon>
        <taxon>Cytophagia</taxon>
        <taxon>Cytophagales</taxon>
        <taxon>Flammeovirgaceae</taxon>
        <taxon>Flammeovirga</taxon>
    </lineage>
</organism>
<dbReference type="GO" id="GO:0005975">
    <property type="term" value="P:carbohydrate metabolic process"/>
    <property type="evidence" value="ECO:0007669"/>
    <property type="project" value="InterPro"/>
</dbReference>
<dbReference type="SUPFAM" id="SSF81296">
    <property type="entry name" value="E set domains"/>
    <property type="match status" value="1"/>
</dbReference>
<protein>
    <recommendedName>
        <fullName evidence="3">Glycosyl hydrolase family 13 catalytic domain-containing protein</fullName>
    </recommendedName>
</protein>
<dbReference type="Pfam" id="PF09087">
    <property type="entry name" value="Cyc-maltodext_N"/>
    <property type="match status" value="1"/>
</dbReference>
<name>A0A3S9NYL7_9BACT</name>
<dbReference type="AlphaFoldDB" id="A0A3S9NYL7"/>
<dbReference type="Gene3D" id="3.20.20.80">
    <property type="entry name" value="Glycosidases"/>
    <property type="match status" value="1"/>
</dbReference>
<reference evidence="4 5" key="1">
    <citation type="submission" date="2018-12" db="EMBL/GenBank/DDBJ databases">
        <title>Flammeovirga pectinis sp. nov., isolated from the gut of the Korean scallop, Patinopecten yessoensis.</title>
        <authorList>
            <person name="Bae J.-W."/>
            <person name="Jeong Y.-S."/>
            <person name="Kang W."/>
        </authorList>
    </citation>
    <scope>NUCLEOTIDE SEQUENCE [LARGE SCALE GENOMIC DNA]</scope>
    <source>
        <strain evidence="4 5">L12M1</strain>
    </source>
</reference>
<dbReference type="InterPro" id="IPR017853">
    <property type="entry name" value="GH"/>
</dbReference>
<dbReference type="InterPro" id="IPR014756">
    <property type="entry name" value="Ig_E-set"/>
</dbReference>
<evidence type="ECO:0000313" key="5">
    <source>
        <dbReference type="Proteomes" id="UP000267268"/>
    </source>
</evidence>
<sequence>MKMLNDNIFMNILKSSLAVISILFLGISCAPQEGQKSTLPTEAKITTAKPADVVKLDNVEPAYWWAGMKSETVLLVIHGENIASSTVNVEGGLTISSLNTQDNPNYLFLDLNTSGVKPGKYPITFTSKAGKLSYDFELKARNKDIKAQGLTAKDVMYLIMPDRFANGDVSNDSQDNLSQKADRSFRGGRHGGDIAGVTSKLDYMNDLGVTTVWLTPFLENNQPEWSYHGYAITNFYKADGRHGTNADYKNMVTQAHSKKMKVVMDLVFNHIGNGHKWMQDLPAKDWIHQWDEFTKTNYKGEALSDPNASDYDKKIMSDGWFDTHMPDLNQDNPYLAKYLMQASVFWIEYAGIDGIRMDTYPYNKKEMMSEWVSYVLNEYPNFYIVGETWLPGATWESYWKAGGNNRDGFVSTLKSVSDFPVWDAVNRTWRNHWSVTELYKTLTEDFLYDNPIQNKIFLDNHDVDRAYGVFGKNLPNMKLATSFLLTTRGIPQIFYGTEILMSKGGDHGDLREDFPGGWPGDKRDAFTAKGRTKQENDYFNYMRTILQWRKTSSAIAEGKLKHWVPFNEVYVYARYTKEQTAFVVINNNEKAQTFDVKRFKEVLSGFKSGTDILTGKFVDVTKSISVPAKTAYILELK</sequence>
<dbReference type="Gene3D" id="2.60.40.10">
    <property type="entry name" value="Immunoglobulins"/>
    <property type="match status" value="1"/>
</dbReference>
<dbReference type="Pfam" id="PF00128">
    <property type="entry name" value="Alpha-amylase"/>
    <property type="match status" value="1"/>
</dbReference>
<evidence type="ECO:0000256" key="1">
    <source>
        <dbReference type="ARBA" id="ARBA00022801"/>
    </source>
</evidence>
<dbReference type="InterPro" id="IPR013780">
    <property type="entry name" value="Glyco_hydro_b"/>
</dbReference>
<dbReference type="SUPFAM" id="SSF51445">
    <property type="entry name" value="(Trans)glycosidases"/>
    <property type="match status" value="1"/>
</dbReference>
<dbReference type="CDD" id="cd11340">
    <property type="entry name" value="AmyAc_bac_CMD_like_3"/>
    <property type="match status" value="1"/>
</dbReference>
<dbReference type="EMBL" id="CP034562">
    <property type="protein sequence ID" value="AZQ61041.1"/>
    <property type="molecule type" value="Genomic_DNA"/>
</dbReference>
<dbReference type="PANTHER" id="PTHR10357:SF210">
    <property type="entry name" value="MALTODEXTRIN GLUCOSIDASE"/>
    <property type="match status" value="1"/>
</dbReference>
<proteinExistence type="predicted"/>
<gene>
    <name evidence="4" type="ORF">EI427_02050</name>
</gene>
<dbReference type="SMART" id="SM00642">
    <property type="entry name" value="Aamy"/>
    <property type="match status" value="1"/>
</dbReference>
<dbReference type="SUPFAM" id="SSF51011">
    <property type="entry name" value="Glycosyl hydrolase domain"/>
    <property type="match status" value="1"/>
</dbReference>
<evidence type="ECO:0000259" key="3">
    <source>
        <dbReference type="SMART" id="SM00642"/>
    </source>
</evidence>
<evidence type="ECO:0000256" key="2">
    <source>
        <dbReference type="ARBA" id="ARBA00023295"/>
    </source>
</evidence>
<dbReference type="PANTHER" id="PTHR10357">
    <property type="entry name" value="ALPHA-AMYLASE FAMILY MEMBER"/>
    <property type="match status" value="1"/>
</dbReference>
<dbReference type="InterPro" id="IPR015171">
    <property type="entry name" value="Cyc-maltodext_N"/>
</dbReference>
<evidence type="ECO:0000313" key="4">
    <source>
        <dbReference type="EMBL" id="AZQ61041.1"/>
    </source>
</evidence>
<keyword evidence="1" id="KW-0378">Hydrolase</keyword>
<dbReference type="Gene3D" id="2.60.40.1180">
    <property type="entry name" value="Golgi alpha-mannosidase II"/>
    <property type="match status" value="1"/>
</dbReference>
<dbReference type="InterPro" id="IPR013783">
    <property type="entry name" value="Ig-like_fold"/>
</dbReference>
<dbReference type="GO" id="GO:0016798">
    <property type="term" value="F:hydrolase activity, acting on glycosyl bonds"/>
    <property type="evidence" value="ECO:0007669"/>
    <property type="project" value="UniProtKB-KW"/>
</dbReference>